<gene>
    <name evidence="4" type="primary">LOC104760016</name>
</gene>
<dbReference type="RefSeq" id="XP_010481172.1">
    <property type="nucleotide sequence ID" value="XM_010482870.1"/>
</dbReference>
<reference evidence="4" key="2">
    <citation type="submission" date="2025-08" db="UniProtKB">
        <authorList>
            <consortium name="RefSeq"/>
        </authorList>
    </citation>
    <scope>IDENTIFICATION</scope>
    <source>
        <tissue evidence="4">Leaf</tissue>
    </source>
</reference>
<evidence type="ECO:0000313" key="3">
    <source>
        <dbReference type="Proteomes" id="UP000694864"/>
    </source>
</evidence>
<reference evidence="3" key="1">
    <citation type="journal article" date="2014" name="Nat. Commun.">
        <title>The emerging biofuel crop Camelina sativa retains a highly undifferentiated hexaploid genome structure.</title>
        <authorList>
            <person name="Kagale S."/>
            <person name="Koh C."/>
            <person name="Nixon J."/>
            <person name="Bollina V."/>
            <person name="Clarke W.E."/>
            <person name="Tuteja R."/>
            <person name="Spillane C."/>
            <person name="Robinson S.J."/>
            <person name="Links M.G."/>
            <person name="Clarke C."/>
            <person name="Higgins E.E."/>
            <person name="Huebert T."/>
            <person name="Sharpe A.G."/>
            <person name="Parkin I.A."/>
        </authorList>
    </citation>
    <scope>NUCLEOTIDE SEQUENCE [LARGE SCALE GENOMIC DNA]</scope>
    <source>
        <strain evidence="3">cv. DH55</strain>
    </source>
</reference>
<dbReference type="InterPro" id="IPR013187">
    <property type="entry name" value="F-box-assoc_dom_typ3"/>
</dbReference>
<dbReference type="PANTHER" id="PTHR31111">
    <property type="entry name" value="BNAA05G37150D PROTEIN-RELATED"/>
    <property type="match status" value="1"/>
</dbReference>
<proteinExistence type="predicted"/>
<dbReference type="GeneID" id="104760016"/>
<protein>
    <submittedName>
        <fullName evidence="4">F-box protein At1g53550</fullName>
    </submittedName>
</protein>
<keyword evidence="3" id="KW-1185">Reference proteome</keyword>
<dbReference type="NCBIfam" id="TIGR01640">
    <property type="entry name" value="F_box_assoc_1"/>
    <property type="match status" value="1"/>
</dbReference>
<accession>A0ABM0X5S8</accession>
<name>A0ABM0X5S8_CAMSA</name>
<organism evidence="3 4">
    <name type="scientific">Camelina sativa</name>
    <name type="common">False flax</name>
    <name type="synonym">Myagrum sativum</name>
    <dbReference type="NCBI Taxonomy" id="90675"/>
    <lineage>
        <taxon>Eukaryota</taxon>
        <taxon>Viridiplantae</taxon>
        <taxon>Streptophyta</taxon>
        <taxon>Embryophyta</taxon>
        <taxon>Tracheophyta</taxon>
        <taxon>Spermatophyta</taxon>
        <taxon>Magnoliopsida</taxon>
        <taxon>eudicotyledons</taxon>
        <taxon>Gunneridae</taxon>
        <taxon>Pentapetalae</taxon>
        <taxon>rosids</taxon>
        <taxon>malvids</taxon>
        <taxon>Brassicales</taxon>
        <taxon>Brassicaceae</taxon>
        <taxon>Camelineae</taxon>
        <taxon>Camelina</taxon>
    </lineage>
</organism>
<feature type="domain" description="F-box" evidence="1">
    <location>
        <begin position="27"/>
        <end position="57"/>
    </location>
</feature>
<evidence type="ECO:0000259" key="1">
    <source>
        <dbReference type="Pfam" id="PF00646"/>
    </source>
</evidence>
<dbReference type="PANTHER" id="PTHR31111:SF125">
    <property type="entry name" value="F-BOX PROTEIN CPR30-LIKE"/>
    <property type="match status" value="1"/>
</dbReference>
<sequence>MNRRIRYSSTSGEETDYFGRIPFDIFISNILSRLPVKSLGQCRCVSKLWSSRIRFPNYNQLFPIKSTAPPRILFTIEYKGYMIVNPITGESLKLPNLSLEEGAKSEWLFDKAKYSFGYDPIEKQFKVLCITWLRSSSCGSHNLSDDYQVLTLGSGNKNLVWRRKIQRCKIHFSLNGDAICIDGVLYYPVEIYKGKRAILCFDVRSEKFSFAKIDEDMEERMRLFTFTLIDYKGKLGVCSFEFGDNLLEVWVLEDDKRCKWSKRVHRVINHPWLTVVQNRANRVGIAGMTGSCEILLYTSFPGLDPFFILYYNLETNILTGVKVEVPLIEKFRGQRINVFPNFVEDMKLM</sequence>
<dbReference type="Pfam" id="PF08268">
    <property type="entry name" value="FBA_3"/>
    <property type="match status" value="1"/>
</dbReference>
<dbReference type="InterPro" id="IPR001810">
    <property type="entry name" value="F-box_dom"/>
</dbReference>
<feature type="domain" description="F-box associated beta-propeller type 3" evidence="2">
    <location>
        <begin position="72"/>
        <end position="342"/>
    </location>
</feature>
<dbReference type="SUPFAM" id="SSF81383">
    <property type="entry name" value="F-box domain"/>
    <property type="match status" value="1"/>
</dbReference>
<dbReference type="Gene3D" id="1.20.1280.50">
    <property type="match status" value="1"/>
</dbReference>
<evidence type="ECO:0000313" key="4">
    <source>
        <dbReference type="RefSeq" id="XP_010481172.1"/>
    </source>
</evidence>
<evidence type="ECO:0000259" key="2">
    <source>
        <dbReference type="Pfam" id="PF08268"/>
    </source>
</evidence>
<dbReference type="Pfam" id="PF00646">
    <property type="entry name" value="F-box"/>
    <property type="match status" value="1"/>
</dbReference>
<dbReference type="Proteomes" id="UP000694864">
    <property type="component" value="Chromosome 17"/>
</dbReference>
<dbReference type="InterPro" id="IPR036047">
    <property type="entry name" value="F-box-like_dom_sf"/>
</dbReference>
<dbReference type="InterPro" id="IPR017451">
    <property type="entry name" value="F-box-assoc_interact_dom"/>
</dbReference>